<dbReference type="RefSeq" id="WP_128214522.1">
    <property type="nucleotide sequence ID" value="NZ_CP025746.1"/>
</dbReference>
<dbReference type="PANTHER" id="PTHR43415">
    <property type="entry name" value="SPERMIDINE N(1)-ACETYLTRANSFERASE"/>
    <property type="match status" value="1"/>
</dbReference>
<dbReference type="PROSITE" id="PS51186">
    <property type="entry name" value="GNAT"/>
    <property type="match status" value="1"/>
</dbReference>
<evidence type="ECO:0000313" key="3">
    <source>
        <dbReference type="Proteomes" id="UP000286268"/>
    </source>
</evidence>
<dbReference type="InterPro" id="IPR000182">
    <property type="entry name" value="GNAT_dom"/>
</dbReference>
<keyword evidence="2" id="KW-0808">Transferase</keyword>
<dbReference type="KEGG" id="cmah:C1I91_20405"/>
<evidence type="ECO:0000313" key="2">
    <source>
        <dbReference type="EMBL" id="QAA33801.1"/>
    </source>
</evidence>
<sequence>MYKYKLTIKETDKSDLKNVMELWNDGEVMYYVGFPEGLNITLDKLEGWLSKVNSSKYTKHYSIYDENIGYCGETYYSIDRENDLAALDIKLFPKAQGKGIAEYSLSYSINEVFRNKLASKAYVDPNPLNKKAWKLYEKLGFESKLRPDFLEPYETYLEITKERWNR</sequence>
<dbReference type="PANTHER" id="PTHR43415:SF3">
    <property type="entry name" value="GNAT-FAMILY ACETYLTRANSFERASE"/>
    <property type="match status" value="1"/>
</dbReference>
<dbReference type="SUPFAM" id="SSF55729">
    <property type="entry name" value="Acyl-CoA N-acyltransferases (Nat)"/>
    <property type="match status" value="1"/>
</dbReference>
<organism evidence="2 3">
    <name type="scientific">Clostridium manihotivorum</name>
    <dbReference type="NCBI Taxonomy" id="2320868"/>
    <lineage>
        <taxon>Bacteria</taxon>
        <taxon>Bacillati</taxon>
        <taxon>Bacillota</taxon>
        <taxon>Clostridia</taxon>
        <taxon>Eubacteriales</taxon>
        <taxon>Clostridiaceae</taxon>
        <taxon>Clostridium</taxon>
    </lineage>
</organism>
<dbReference type="InterPro" id="IPR016181">
    <property type="entry name" value="Acyl_CoA_acyltransferase"/>
</dbReference>
<dbReference type="AlphaFoldDB" id="A0A3R5U7F2"/>
<keyword evidence="3" id="KW-1185">Reference proteome</keyword>
<dbReference type="Pfam" id="PF13302">
    <property type="entry name" value="Acetyltransf_3"/>
    <property type="match status" value="1"/>
</dbReference>
<accession>A0A3R5U7F2</accession>
<reference evidence="2 3" key="1">
    <citation type="submission" date="2018-01" db="EMBL/GenBank/DDBJ databases">
        <title>Genome Sequencing and Assembly of Anaerobacter polyendosporus strain CT4.</title>
        <authorList>
            <person name="Tachaapaikoon C."/>
            <person name="Sutheeworapong S."/>
            <person name="Jenjaroenpun P."/>
            <person name="Wongsurawat T."/>
            <person name="Nookeaw I."/>
            <person name="Cheawchanlertfa P."/>
            <person name="Kosugi A."/>
            <person name="Cheevadhanarak S."/>
            <person name="Ratanakhanokchai K."/>
        </authorList>
    </citation>
    <scope>NUCLEOTIDE SEQUENCE [LARGE SCALE GENOMIC DNA]</scope>
    <source>
        <strain evidence="2 3">CT4</strain>
    </source>
</reference>
<dbReference type="GO" id="GO:0016747">
    <property type="term" value="F:acyltransferase activity, transferring groups other than amino-acyl groups"/>
    <property type="evidence" value="ECO:0007669"/>
    <property type="project" value="InterPro"/>
</dbReference>
<name>A0A3R5U7F2_9CLOT</name>
<protein>
    <submittedName>
        <fullName evidence="2">GNAT family N-acetyltransferase</fullName>
    </submittedName>
</protein>
<feature type="domain" description="N-acetyltransferase" evidence="1">
    <location>
        <begin position="6"/>
        <end position="162"/>
    </location>
</feature>
<dbReference type="Proteomes" id="UP000286268">
    <property type="component" value="Chromosome"/>
</dbReference>
<gene>
    <name evidence="2" type="ORF">C1I91_20405</name>
</gene>
<dbReference type="OrthoDB" id="9795206at2"/>
<evidence type="ECO:0000259" key="1">
    <source>
        <dbReference type="PROSITE" id="PS51186"/>
    </source>
</evidence>
<dbReference type="Gene3D" id="3.40.630.30">
    <property type="match status" value="1"/>
</dbReference>
<proteinExistence type="predicted"/>
<dbReference type="EMBL" id="CP025746">
    <property type="protein sequence ID" value="QAA33801.1"/>
    <property type="molecule type" value="Genomic_DNA"/>
</dbReference>